<evidence type="ECO:0000313" key="5">
    <source>
        <dbReference type="Proteomes" id="UP001562178"/>
    </source>
</evidence>
<dbReference type="InterPro" id="IPR051016">
    <property type="entry name" value="Diverse_Substrate_AcTransf"/>
</dbReference>
<evidence type="ECO:0000259" key="3">
    <source>
        <dbReference type="PROSITE" id="PS51186"/>
    </source>
</evidence>
<name>A0ABV4B420_9BURK</name>
<keyword evidence="1" id="KW-0808">Transferase</keyword>
<dbReference type="Proteomes" id="UP001562178">
    <property type="component" value="Unassembled WGS sequence"/>
</dbReference>
<dbReference type="CDD" id="cd04301">
    <property type="entry name" value="NAT_SF"/>
    <property type="match status" value="1"/>
</dbReference>
<keyword evidence="2" id="KW-0012">Acyltransferase</keyword>
<evidence type="ECO:0000313" key="4">
    <source>
        <dbReference type="EMBL" id="MEY2252245.1"/>
    </source>
</evidence>
<dbReference type="Pfam" id="PF00583">
    <property type="entry name" value="Acetyltransf_1"/>
    <property type="match status" value="1"/>
</dbReference>
<proteinExistence type="predicted"/>
<dbReference type="EMBL" id="JBGBDC010000006">
    <property type="protein sequence ID" value="MEY2252245.1"/>
    <property type="molecule type" value="Genomic_DNA"/>
</dbReference>
<evidence type="ECO:0000256" key="1">
    <source>
        <dbReference type="ARBA" id="ARBA00022679"/>
    </source>
</evidence>
<dbReference type="InterPro" id="IPR000182">
    <property type="entry name" value="GNAT_dom"/>
</dbReference>
<dbReference type="PANTHER" id="PTHR10545:SF29">
    <property type="entry name" value="GH14572P-RELATED"/>
    <property type="match status" value="1"/>
</dbReference>
<sequence>MPLTIRPATIDDTDTILRFVRDLAVYENAEHEVLSTPAHVHKTMFSAGATAHGLICEEDGQAIGFAVYFFNYSTWQGRNGLYLEDLYLEDLYVDPGHRGSGAGKALLRHLARIALDKDCGRFEWSVLDWNTPSIQFYDSLGAKPQSEWIKYRMTGEALEAFAKG</sequence>
<protein>
    <submittedName>
        <fullName evidence="4">N-acetyltransferase family protein</fullName>
    </submittedName>
</protein>
<dbReference type="RefSeq" id="WP_369460396.1">
    <property type="nucleotide sequence ID" value="NZ_JBGBDC010000006.1"/>
</dbReference>
<dbReference type="Gene3D" id="3.40.630.30">
    <property type="match status" value="1"/>
</dbReference>
<dbReference type="InterPro" id="IPR016181">
    <property type="entry name" value="Acyl_CoA_acyltransferase"/>
</dbReference>
<feature type="domain" description="N-acetyltransferase" evidence="3">
    <location>
        <begin position="3"/>
        <end position="164"/>
    </location>
</feature>
<gene>
    <name evidence="4" type="ORF">AB7A72_14600</name>
</gene>
<reference evidence="4 5" key="1">
    <citation type="journal article" date="2016" name="Int. J. Syst. Evol. Microbiol.">
        <title>Description of Comamonas sediminis sp. nov., isolated from lagoon sediments.</title>
        <authorList>
            <person name="Subhash Y."/>
            <person name="Bang J.J."/>
            <person name="You T.H."/>
            <person name="Lee S.S."/>
        </authorList>
    </citation>
    <scope>NUCLEOTIDE SEQUENCE [LARGE SCALE GENOMIC DNA]</scope>
    <source>
        <strain evidence="4 5">JCM 31169</strain>
    </source>
</reference>
<dbReference type="PANTHER" id="PTHR10545">
    <property type="entry name" value="DIAMINE N-ACETYLTRANSFERASE"/>
    <property type="match status" value="1"/>
</dbReference>
<evidence type="ECO:0000256" key="2">
    <source>
        <dbReference type="ARBA" id="ARBA00023315"/>
    </source>
</evidence>
<accession>A0ABV4B420</accession>
<dbReference type="SUPFAM" id="SSF55729">
    <property type="entry name" value="Acyl-CoA N-acyltransferases (Nat)"/>
    <property type="match status" value="1"/>
</dbReference>
<comment type="caution">
    <text evidence="4">The sequence shown here is derived from an EMBL/GenBank/DDBJ whole genome shotgun (WGS) entry which is preliminary data.</text>
</comment>
<keyword evidence="5" id="KW-1185">Reference proteome</keyword>
<dbReference type="PROSITE" id="PS51186">
    <property type="entry name" value="GNAT"/>
    <property type="match status" value="1"/>
</dbReference>
<organism evidence="4 5">
    <name type="scientific">Comamonas sediminis</name>
    <dbReference type="NCBI Taxonomy" id="1783360"/>
    <lineage>
        <taxon>Bacteria</taxon>
        <taxon>Pseudomonadati</taxon>
        <taxon>Pseudomonadota</taxon>
        <taxon>Betaproteobacteria</taxon>
        <taxon>Burkholderiales</taxon>
        <taxon>Comamonadaceae</taxon>
        <taxon>Comamonas</taxon>
    </lineage>
</organism>